<sequence length="75" mass="8738">MKSNLCFLIIVLVLVGTVLAEDSNYQNWFAKIFGQRIESGSEKLVPKSIIRVRCRQGFVRIGRRCLPIEDDYDYR</sequence>
<evidence type="ECO:0000313" key="2">
    <source>
        <dbReference type="EMBL" id="KAJ3658472.1"/>
    </source>
</evidence>
<name>A0AA38IJY8_9CUCU</name>
<keyword evidence="1" id="KW-0732">Signal</keyword>
<dbReference type="EMBL" id="JALNTZ010000003">
    <property type="protein sequence ID" value="KAJ3658472.1"/>
    <property type="molecule type" value="Genomic_DNA"/>
</dbReference>
<feature type="signal peptide" evidence="1">
    <location>
        <begin position="1"/>
        <end position="20"/>
    </location>
</feature>
<keyword evidence="3" id="KW-1185">Reference proteome</keyword>
<accession>A0AA38IJY8</accession>
<organism evidence="2 3">
    <name type="scientific">Zophobas morio</name>
    <dbReference type="NCBI Taxonomy" id="2755281"/>
    <lineage>
        <taxon>Eukaryota</taxon>
        <taxon>Metazoa</taxon>
        <taxon>Ecdysozoa</taxon>
        <taxon>Arthropoda</taxon>
        <taxon>Hexapoda</taxon>
        <taxon>Insecta</taxon>
        <taxon>Pterygota</taxon>
        <taxon>Neoptera</taxon>
        <taxon>Endopterygota</taxon>
        <taxon>Coleoptera</taxon>
        <taxon>Polyphaga</taxon>
        <taxon>Cucujiformia</taxon>
        <taxon>Tenebrionidae</taxon>
        <taxon>Zophobas</taxon>
    </lineage>
</organism>
<reference evidence="2" key="1">
    <citation type="journal article" date="2023" name="G3 (Bethesda)">
        <title>Whole genome assemblies of Zophobas morio and Tenebrio molitor.</title>
        <authorList>
            <person name="Kaur S."/>
            <person name="Stinson S.A."/>
            <person name="diCenzo G.C."/>
        </authorList>
    </citation>
    <scope>NUCLEOTIDE SEQUENCE</scope>
    <source>
        <strain evidence="2">QUZm001</strain>
    </source>
</reference>
<gene>
    <name evidence="2" type="ORF">Zmor_010207</name>
</gene>
<proteinExistence type="predicted"/>
<comment type="caution">
    <text evidence="2">The sequence shown here is derived from an EMBL/GenBank/DDBJ whole genome shotgun (WGS) entry which is preliminary data.</text>
</comment>
<evidence type="ECO:0000256" key="1">
    <source>
        <dbReference type="SAM" id="SignalP"/>
    </source>
</evidence>
<feature type="chain" id="PRO_5041380637" evidence="1">
    <location>
        <begin position="21"/>
        <end position="75"/>
    </location>
</feature>
<protein>
    <submittedName>
        <fullName evidence="2">Uncharacterized protein</fullName>
    </submittedName>
</protein>
<dbReference type="Proteomes" id="UP001168821">
    <property type="component" value="Unassembled WGS sequence"/>
</dbReference>
<dbReference type="AlphaFoldDB" id="A0AA38IJY8"/>
<evidence type="ECO:0000313" key="3">
    <source>
        <dbReference type="Proteomes" id="UP001168821"/>
    </source>
</evidence>